<dbReference type="AlphaFoldDB" id="F9ZW58"/>
<protein>
    <recommendedName>
        <fullName evidence="3">GP-PDE domain-containing protein</fullName>
    </recommendedName>
</protein>
<organism evidence="1 2">
    <name type="scientific">Methylomonas methanica (strain DSM 25384 / MC09)</name>
    <dbReference type="NCBI Taxonomy" id="857087"/>
    <lineage>
        <taxon>Bacteria</taxon>
        <taxon>Pseudomonadati</taxon>
        <taxon>Pseudomonadota</taxon>
        <taxon>Gammaproteobacteria</taxon>
        <taxon>Methylococcales</taxon>
        <taxon>Methylococcaceae</taxon>
        <taxon>Methylomonas</taxon>
    </lineage>
</organism>
<dbReference type="Proteomes" id="UP000008888">
    <property type="component" value="Chromosome"/>
</dbReference>
<dbReference type="EMBL" id="CP002738">
    <property type="protein sequence ID" value="AEG02029.1"/>
    <property type="molecule type" value="Genomic_DNA"/>
</dbReference>
<proteinExistence type="predicted"/>
<dbReference type="STRING" id="857087.Metme_3668"/>
<evidence type="ECO:0008006" key="3">
    <source>
        <dbReference type="Google" id="ProtNLM"/>
    </source>
</evidence>
<reference evidence="2" key="3">
    <citation type="submission" date="2011-05" db="EMBL/GenBank/DDBJ databases">
        <title>Complete sequence of Methylomonas methanica MC09.</title>
        <authorList>
            <consortium name="US DOE Joint Genome Institute"/>
            <person name="Lucas S."/>
            <person name="Han J."/>
            <person name="Lapidus A."/>
            <person name="Cheng J.-F."/>
            <person name="Goodwin L."/>
            <person name="Pitluck S."/>
            <person name="Peters L."/>
            <person name="Mikhailova N."/>
            <person name="Teshima H."/>
            <person name="Han C."/>
            <person name="Tapia R."/>
            <person name="Land M."/>
            <person name="Hauser L."/>
            <person name="Kyrpides N."/>
            <person name="Ivanova N."/>
            <person name="Pagani I."/>
            <person name="Stein L."/>
            <person name="Woyke T."/>
        </authorList>
    </citation>
    <scope>NUCLEOTIDE SEQUENCE [LARGE SCALE GENOMIC DNA]</scope>
    <source>
        <strain evidence="2">MC09</strain>
    </source>
</reference>
<dbReference type="RefSeq" id="WP_013820248.1">
    <property type="nucleotide sequence ID" value="NC_015572.1"/>
</dbReference>
<dbReference type="HOGENOM" id="CLU_120458_0_0_6"/>
<accession>F9ZW58</accession>
<reference evidence="1 2" key="1">
    <citation type="journal article" date="2011" name="J. Bacteriol.">
        <title>Complete Genome Sequence of the Aerobic Marine Methanotroph Methylomonas methanica MC09.</title>
        <authorList>
            <person name="Boden R."/>
            <person name="Cunliffe M."/>
            <person name="Scanlan J."/>
            <person name="Moussard H."/>
            <person name="Kits K.D."/>
            <person name="Klotz M.G."/>
            <person name="Jetten M.S."/>
            <person name="Vuilleumier S."/>
            <person name="Han J."/>
            <person name="Peters L."/>
            <person name="Mikhailova N."/>
            <person name="Teshima H."/>
            <person name="Tapia R."/>
            <person name="Kyrpides N."/>
            <person name="Ivanova N."/>
            <person name="Pagani I."/>
            <person name="Cheng J.F."/>
            <person name="Goodwin L."/>
            <person name="Han C."/>
            <person name="Hauser L."/>
            <person name="Land M.L."/>
            <person name="Lapidus A."/>
            <person name="Lucas S."/>
            <person name="Pitluck S."/>
            <person name="Woyke T."/>
            <person name="Stein L."/>
            <person name="Murrell J.C."/>
        </authorList>
    </citation>
    <scope>NUCLEOTIDE SEQUENCE [LARGE SCALE GENOMIC DNA]</scope>
    <source>
        <strain evidence="1 2">MC09</strain>
    </source>
</reference>
<evidence type="ECO:0000313" key="2">
    <source>
        <dbReference type="Proteomes" id="UP000008888"/>
    </source>
</evidence>
<keyword evidence="2" id="KW-1185">Reference proteome</keyword>
<name>F9ZW58_METMM</name>
<evidence type="ECO:0000313" key="1">
    <source>
        <dbReference type="EMBL" id="AEG02029.1"/>
    </source>
</evidence>
<dbReference type="KEGG" id="mmt:Metme_3668"/>
<dbReference type="eggNOG" id="COG0584">
    <property type="taxonomic scope" value="Bacteria"/>
</dbReference>
<reference key="2">
    <citation type="submission" date="2011-05" db="EMBL/GenBank/DDBJ databases">
        <title>Complete genome sequence of the aerobic marine methanotroph Methylomonas methanica MC09.</title>
        <authorList>
            <person name="Boden R."/>
            <person name="Cunliffe M."/>
            <person name="Scanlan J."/>
            <person name="Moussard H."/>
            <person name="Kits K.D."/>
            <person name="Klotz M."/>
            <person name="Jetten M."/>
            <person name="Vuilleumier S."/>
            <person name="Han J."/>
            <person name="Peters L."/>
            <person name="Mikhailova N."/>
            <person name="Teshima H."/>
            <person name="Tapia R."/>
            <person name="Kyrpides N."/>
            <person name="Ivanova N."/>
            <person name="Pagani I."/>
            <person name="Cheng J.-F."/>
            <person name="Goodwin L."/>
            <person name="Han C."/>
            <person name="Hauser L."/>
            <person name="Land M."/>
            <person name="Lapidus A."/>
            <person name="Lucas S."/>
            <person name="Pitluck S."/>
            <person name="Woyke T."/>
            <person name="Stein L.Y."/>
            <person name="Murrell C."/>
        </authorList>
    </citation>
    <scope>NUCLEOTIDE SEQUENCE</scope>
    <source>
        <strain>MC09</strain>
    </source>
</reference>
<gene>
    <name evidence="1" type="ordered locus">Metme_3668</name>
</gene>
<dbReference type="OrthoDB" id="9810159at2"/>
<sequence>MPSASPLIIRHRCNTVADLQSTDRKLGVEIDLRSRNDELILAHDPFVAGERFGDWLTAYRHRFIILNVKEEGLEPAVLEMLARHTIEDFFFLDQSIPFLLKCGLAGERRCAVRVSEYESVETALRFAGLVDWVWVDTFTHLALTGEEAQRLRQAGLKLCLVSPELVGRSNPGHIAAIRAELAAKHIIIDGVCTKSPDAWVDDFVHGNDTP</sequence>